<dbReference type="GO" id="GO:0004722">
    <property type="term" value="F:protein serine/threonine phosphatase activity"/>
    <property type="evidence" value="ECO:0007669"/>
    <property type="project" value="UniProtKB-EC"/>
</dbReference>
<comment type="similarity">
    <text evidence="3 12">Belongs to the PP2C family.</text>
</comment>
<comment type="catalytic activity">
    <reaction evidence="11">
        <text>O-phospho-L-threonyl-[protein] + H2O = L-threonyl-[protein] + phosphate</text>
        <dbReference type="Rhea" id="RHEA:47004"/>
        <dbReference type="Rhea" id="RHEA-COMP:11060"/>
        <dbReference type="Rhea" id="RHEA-COMP:11605"/>
        <dbReference type="ChEBI" id="CHEBI:15377"/>
        <dbReference type="ChEBI" id="CHEBI:30013"/>
        <dbReference type="ChEBI" id="CHEBI:43474"/>
        <dbReference type="ChEBI" id="CHEBI:61977"/>
        <dbReference type="EC" id="3.1.3.16"/>
    </reaction>
</comment>
<reference evidence="14 15" key="1">
    <citation type="journal article" date="2017" name="Nature">
        <title>The Apostasia genome and the evolution of orchids.</title>
        <authorList>
            <person name="Zhang G.Q."/>
            <person name="Liu K.W."/>
            <person name="Li Z."/>
            <person name="Lohaus R."/>
            <person name="Hsiao Y.Y."/>
            <person name="Niu S.C."/>
            <person name="Wang J.Y."/>
            <person name="Lin Y.C."/>
            <person name="Xu Q."/>
            <person name="Chen L.J."/>
            <person name="Yoshida K."/>
            <person name="Fujiwara S."/>
            <person name="Wang Z.W."/>
            <person name="Zhang Y.Q."/>
            <person name="Mitsuda N."/>
            <person name="Wang M."/>
            <person name="Liu G.H."/>
            <person name="Pecoraro L."/>
            <person name="Huang H.X."/>
            <person name="Xiao X.J."/>
            <person name="Lin M."/>
            <person name="Wu X.Y."/>
            <person name="Wu W.L."/>
            <person name="Chen Y.Y."/>
            <person name="Chang S.B."/>
            <person name="Sakamoto S."/>
            <person name="Ohme-Takagi M."/>
            <person name="Yagi M."/>
            <person name="Zeng S.J."/>
            <person name="Shen C.Y."/>
            <person name="Yeh C.M."/>
            <person name="Luo Y.B."/>
            <person name="Tsai W.C."/>
            <person name="Van de Peer Y."/>
            <person name="Liu Z.J."/>
        </authorList>
    </citation>
    <scope>NUCLEOTIDE SEQUENCE [LARGE SCALE GENOMIC DNA]</scope>
    <source>
        <strain evidence="15">cv. Shenzhen</strain>
        <tissue evidence="14">Stem</tissue>
    </source>
</reference>
<dbReference type="SMART" id="SM00332">
    <property type="entry name" value="PP2Cc"/>
    <property type="match status" value="1"/>
</dbReference>
<dbReference type="Gene3D" id="3.60.40.10">
    <property type="entry name" value="PPM-type phosphatase domain"/>
    <property type="match status" value="1"/>
</dbReference>
<sequence>MVQPLCCRTIARCFGWRGGGGCGGGGGGDGDGLLWHMDLKPHASGDFSIAVAQANSSLEDQGQVLTSPFGTYVGVFDGHGGPEASRFVNTRLFPHINEFALEQGGLSAEVIRKAFDATEEEFLHLVNRSWLSRPQMASVGSCCLVGAITDDVLYVANLGDSRAVLGRRAANGRSVVAERLSNDHNVAVEEVRKELTERHPDDSHIVVYTRGVWRIKGIIQVSRSIGDVYLKKPEFCRDPVFQQTVCPIPLKRPVMTAEPSIHIRELRPQDLFLIFASDGLWEQLSDEAVVEIVFKNPRVGIAKRLVKAALSEAAKKRELRYDDIKKIDKGIRRHFYDDITVIVIYLDRIRRNSPSSNTETFGSANAPIDIFSMNTGES</sequence>
<keyword evidence="7" id="KW-0460">Magnesium</keyword>
<evidence type="ECO:0000256" key="10">
    <source>
        <dbReference type="ARBA" id="ARBA00047761"/>
    </source>
</evidence>
<keyword evidence="15" id="KW-1185">Reference proteome</keyword>
<dbReference type="OrthoDB" id="420076at2759"/>
<evidence type="ECO:0000256" key="2">
    <source>
        <dbReference type="ARBA" id="ARBA00001946"/>
    </source>
</evidence>
<accession>A0A2I0ARJ1</accession>
<evidence type="ECO:0000256" key="8">
    <source>
        <dbReference type="ARBA" id="ARBA00022912"/>
    </source>
</evidence>
<evidence type="ECO:0000256" key="3">
    <source>
        <dbReference type="ARBA" id="ARBA00006702"/>
    </source>
</evidence>
<name>A0A2I0ARJ1_9ASPA</name>
<evidence type="ECO:0000256" key="4">
    <source>
        <dbReference type="ARBA" id="ARBA00013081"/>
    </source>
</evidence>
<dbReference type="Proteomes" id="UP000236161">
    <property type="component" value="Unassembled WGS sequence"/>
</dbReference>
<comment type="cofactor">
    <cofactor evidence="2">
        <name>Mg(2+)</name>
        <dbReference type="ChEBI" id="CHEBI:18420"/>
    </cofactor>
</comment>
<dbReference type="Pfam" id="PF00481">
    <property type="entry name" value="PP2C"/>
    <property type="match status" value="1"/>
</dbReference>
<evidence type="ECO:0000313" key="14">
    <source>
        <dbReference type="EMBL" id="PKA58160.1"/>
    </source>
</evidence>
<dbReference type="AlphaFoldDB" id="A0A2I0ARJ1"/>
<dbReference type="FunFam" id="3.60.40.10:FF:000020">
    <property type="entry name" value="Probable protein phosphatase 2C 42"/>
    <property type="match status" value="1"/>
</dbReference>
<evidence type="ECO:0000256" key="6">
    <source>
        <dbReference type="ARBA" id="ARBA00022801"/>
    </source>
</evidence>
<feature type="domain" description="PPM-type phosphatase" evidence="13">
    <location>
        <begin position="46"/>
        <end position="346"/>
    </location>
</feature>
<dbReference type="InterPro" id="IPR000222">
    <property type="entry name" value="PP2C_BS"/>
</dbReference>
<dbReference type="InterPro" id="IPR036457">
    <property type="entry name" value="PPM-type-like_dom_sf"/>
</dbReference>
<dbReference type="PROSITE" id="PS51746">
    <property type="entry name" value="PPM_2"/>
    <property type="match status" value="1"/>
</dbReference>
<dbReference type="InterPro" id="IPR015655">
    <property type="entry name" value="PP2C"/>
</dbReference>
<dbReference type="PROSITE" id="PS01032">
    <property type="entry name" value="PPM_1"/>
    <property type="match status" value="1"/>
</dbReference>
<gene>
    <name evidence="14" type="ORF">AXF42_Ash012883</name>
</gene>
<evidence type="ECO:0000256" key="11">
    <source>
        <dbReference type="ARBA" id="ARBA00048336"/>
    </source>
</evidence>
<keyword evidence="8 12" id="KW-0904">Protein phosphatase</keyword>
<comment type="catalytic activity">
    <reaction evidence="10">
        <text>O-phospho-L-seryl-[protein] + H2O = L-seryl-[protein] + phosphate</text>
        <dbReference type="Rhea" id="RHEA:20629"/>
        <dbReference type="Rhea" id="RHEA-COMP:9863"/>
        <dbReference type="Rhea" id="RHEA-COMP:11604"/>
        <dbReference type="ChEBI" id="CHEBI:15377"/>
        <dbReference type="ChEBI" id="CHEBI:29999"/>
        <dbReference type="ChEBI" id="CHEBI:43474"/>
        <dbReference type="ChEBI" id="CHEBI:83421"/>
        <dbReference type="EC" id="3.1.3.16"/>
    </reaction>
</comment>
<keyword evidence="9" id="KW-0464">Manganese</keyword>
<keyword evidence="6 12" id="KW-0378">Hydrolase</keyword>
<comment type="cofactor">
    <cofactor evidence="1">
        <name>Mn(2+)</name>
        <dbReference type="ChEBI" id="CHEBI:29035"/>
    </cofactor>
</comment>
<dbReference type="InterPro" id="IPR001932">
    <property type="entry name" value="PPM-type_phosphatase-like_dom"/>
</dbReference>
<evidence type="ECO:0000256" key="12">
    <source>
        <dbReference type="RuleBase" id="RU003465"/>
    </source>
</evidence>
<dbReference type="EC" id="3.1.3.16" evidence="4"/>
<protein>
    <recommendedName>
        <fullName evidence="4">protein-serine/threonine phosphatase</fullName>
        <ecNumber evidence="4">3.1.3.16</ecNumber>
    </recommendedName>
</protein>
<proteinExistence type="inferred from homology"/>
<keyword evidence="5" id="KW-0479">Metal-binding</keyword>
<dbReference type="SUPFAM" id="SSF81606">
    <property type="entry name" value="PP2C-like"/>
    <property type="match status" value="1"/>
</dbReference>
<dbReference type="STRING" id="1088818.A0A2I0ARJ1"/>
<evidence type="ECO:0000256" key="9">
    <source>
        <dbReference type="ARBA" id="ARBA00023211"/>
    </source>
</evidence>
<dbReference type="GO" id="GO:0046872">
    <property type="term" value="F:metal ion binding"/>
    <property type="evidence" value="ECO:0007669"/>
    <property type="project" value="UniProtKB-KW"/>
</dbReference>
<dbReference type="EMBL" id="KZ451955">
    <property type="protein sequence ID" value="PKA58160.1"/>
    <property type="molecule type" value="Genomic_DNA"/>
</dbReference>
<evidence type="ECO:0000259" key="13">
    <source>
        <dbReference type="PROSITE" id="PS51746"/>
    </source>
</evidence>
<organism evidence="14 15">
    <name type="scientific">Apostasia shenzhenica</name>
    <dbReference type="NCBI Taxonomy" id="1088818"/>
    <lineage>
        <taxon>Eukaryota</taxon>
        <taxon>Viridiplantae</taxon>
        <taxon>Streptophyta</taxon>
        <taxon>Embryophyta</taxon>
        <taxon>Tracheophyta</taxon>
        <taxon>Spermatophyta</taxon>
        <taxon>Magnoliopsida</taxon>
        <taxon>Liliopsida</taxon>
        <taxon>Asparagales</taxon>
        <taxon>Orchidaceae</taxon>
        <taxon>Apostasioideae</taxon>
        <taxon>Apostasia</taxon>
    </lineage>
</organism>
<dbReference type="CDD" id="cd00143">
    <property type="entry name" value="PP2Cc"/>
    <property type="match status" value="1"/>
</dbReference>
<evidence type="ECO:0000313" key="15">
    <source>
        <dbReference type="Proteomes" id="UP000236161"/>
    </source>
</evidence>
<dbReference type="PANTHER" id="PTHR47992">
    <property type="entry name" value="PROTEIN PHOSPHATASE"/>
    <property type="match status" value="1"/>
</dbReference>
<evidence type="ECO:0000256" key="5">
    <source>
        <dbReference type="ARBA" id="ARBA00022723"/>
    </source>
</evidence>
<evidence type="ECO:0000256" key="7">
    <source>
        <dbReference type="ARBA" id="ARBA00022842"/>
    </source>
</evidence>
<evidence type="ECO:0000256" key="1">
    <source>
        <dbReference type="ARBA" id="ARBA00001936"/>
    </source>
</evidence>